<evidence type="ECO:0000256" key="1">
    <source>
        <dbReference type="SAM" id="SignalP"/>
    </source>
</evidence>
<dbReference type="RefSeq" id="WP_083183227.1">
    <property type="nucleotide sequence ID" value="NZ_CBCRZR010000011.1"/>
</dbReference>
<evidence type="ECO:0000313" key="3">
    <source>
        <dbReference type="Proteomes" id="UP000192815"/>
    </source>
</evidence>
<dbReference type="EMBL" id="MUIO01000043">
    <property type="protein sequence ID" value="ORC58948.1"/>
    <property type="molecule type" value="Genomic_DNA"/>
</dbReference>
<comment type="caution">
    <text evidence="2">The sequence shown here is derived from an EMBL/GenBank/DDBJ whole genome shotgun (WGS) entry which is preliminary data.</text>
</comment>
<feature type="signal peptide" evidence="1">
    <location>
        <begin position="1"/>
        <end position="19"/>
    </location>
</feature>
<sequence length="80" mass="8306">MLPVLGAVLLCAQSFSALAADSTSTATTGRSDAQVRLQVESRRDQISGADNINTPVQKGTAALLDAPVETADSPPQEQRP</sequence>
<reference evidence="3" key="1">
    <citation type="submission" date="2017-02" db="EMBL/GenBank/DDBJ databases">
        <title>Pseudomonas floridae sp. nov., a novel pathogenic bacterial species isolated from tomato.</title>
        <authorList>
            <person name="Timilsina S."/>
            <person name="Vallad G.E."/>
            <person name="Jones J.B."/>
        </authorList>
    </citation>
    <scope>NUCLEOTIDE SEQUENCE [LARGE SCALE GENOMIC DNA]</scope>
    <source>
        <strain evidence="3">GEV388</strain>
    </source>
</reference>
<keyword evidence="3" id="KW-1185">Reference proteome</keyword>
<dbReference type="OrthoDB" id="7017759at2"/>
<name>A0A1X0N7L8_9PSED</name>
<organism evidence="2 3">
    <name type="scientific">Pseudomonas floridensis</name>
    <dbReference type="NCBI Taxonomy" id="1958950"/>
    <lineage>
        <taxon>Bacteria</taxon>
        <taxon>Pseudomonadati</taxon>
        <taxon>Pseudomonadota</taxon>
        <taxon>Gammaproteobacteria</taxon>
        <taxon>Pseudomonadales</taxon>
        <taxon>Pseudomonadaceae</taxon>
        <taxon>Pseudomonas</taxon>
    </lineage>
</organism>
<keyword evidence="1" id="KW-0732">Signal</keyword>
<protein>
    <recommendedName>
        <fullName evidence="4">Phage infection protein</fullName>
    </recommendedName>
</protein>
<evidence type="ECO:0008006" key="4">
    <source>
        <dbReference type="Google" id="ProtNLM"/>
    </source>
</evidence>
<dbReference type="AlphaFoldDB" id="A0A1X0N7L8"/>
<proteinExistence type="predicted"/>
<feature type="chain" id="PRO_5012552323" description="Phage infection protein" evidence="1">
    <location>
        <begin position="20"/>
        <end position="80"/>
    </location>
</feature>
<evidence type="ECO:0000313" key="2">
    <source>
        <dbReference type="EMBL" id="ORC58948.1"/>
    </source>
</evidence>
<accession>A0A1X0N7L8</accession>
<gene>
    <name evidence="2" type="ORF">BZK31_12725</name>
</gene>
<dbReference type="Proteomes" id="UP000192815">
    <property type="component" value="Unassembled WGS sequence"/>
</dbReference>